<dbReference type="PANTHER" id="PTHR14136">
    <property type="entry name" value="BTB_POZ DOMAIN-CONTAINING PROTEIN KCTD9"/>
    <property type="match status" value="1"/>
</dbReference>
<evidence type="ECO:0000259" key="1">
    <source>
        <dbReference type="PROSITE" id="PS50172"/>
    </source>
</evidence>
<dbReference type="SUPFAM" id="SSF63829">
    <property type="entry name" value="Calcium-dependent phosphotriesterase"/>
    <property type="match status" value="1"/>
</dbReference>
<sequence>MGSDLYDVSIRSYREWTRDEAGRRALAFGQGVEAAARFFDEAGPFVEARFHVTSIHPDAPVAWDHGFVLRLFDEAVLDCEAPAGETFGYENTPLVREFKSLWEMKLELPKKPPVLVVEVLAKERGPSRNRNPMGDTAEIVAFLPKRLAPNISKLGQFDSRAWSGPTWRDCQDDPRTKRPRFAQVFPVRRSFVSDGALESVVAIAPRAEGGVYVLNRHALVAVSPGGEVSKVLDIGPASGGAVAASMVVDGAGNVWIGTGKGLLLREPSGEVKRFGAQHGIKSALGVAIAPDGRVFVGGKEGLFVRAEAEGAWSLVHPDLDGEEIGAVYAGEDGTIWTTGHKAVHRVRPDGTVDKLGRRQGVVSTVRLIPLPDGTAWVVPSLGPVLRVAATAPSAMPCPIAQNLAPEGLYHGFVGKDGTRLVVTRSAHVIRIAEGAVPRYFVFENTCKEIRKETMWFPHVCLSNEGDLYVTTGKVLSVARAGDLAAAGQGTPINADLPHFAHIEPILLRPGSGQASGGDVVDFNGRTVVLTGTLGSMTRAEAEKLLVARGAVLSDSISKKTHYLIAGSKAGSKLAKAEQLGVKVLGEDALLALNRKKAPSELFPMSDQPGGPTANLARDLMRRLAESSAPMTKEQWKKILTKHKKFLNAGGGGGAFHSLEASGMVMAVYADAGGADRDDQASLQRQRFPADFDAKKAHLPWASGVAMIAEKVDFSGANLSHGNYTDAFMAGARFDGANLSSSDFSRTDFSGASFRDADLRSADFENADLTGADFTGAKLAGARFPGAKLAGVIV</sequence>
<organism evidence="2 3">
    <name type="scientific">Polyangium spumosum</name>
    <dbReference type="NCBI Taxonomy" id="889282"/>
    <lineage>
        <taxon>Bacteria</taxon>
        <taxon>Pseudomonadati</taxon>
        <taxon>Myxococcota</taxon>
        <taxon>Polyangia</taxon>
        <taxon>Polyangiales</taxon>
        <taxon>Polyangiaceae</taxon>
        <taxon>Polyangium</taxon>
    </lineage>
</organism>
<dbReference type="Proteomes" id="UP000440224">
    <property type="component" value="Unassembled WGS sequence"/>
</dbReference>
<dbReference type="Gene3D" id="2.160.20.80">
    <property type="entry name" value="E3 ubiquitin-protein ligase SopA"/>
    <property type="match status" value="1"/>
</dbReference>
<dbReference type="SUPFAM" id="SSF52113">
    <property type="entry name" value="BRCT domain"/>
    <property type="match status" value="1"/>
</dbReference>
<dbReference type="InterPro" id="IPR001357">
    <property type="entry name" value="BRCT_dom"/>
</dbReference>
<name>A0A6N7PI17_9BACT</name>
<dbReference type="SUPFAM" id="SSF141571">
    <property type="entry name" value="Pentapeptide repeat-like"/>
    <property type="match status" value="1"/>
</dbReference>
<gene>
    <name evidence="2" type="ORF">GF068_06730</name>
</gene>
<dbReference type="SMART" id="SM00292">
    <property type="entry name" value="BRCT"/>
    <property type="match status" value="1"/>
</dbReference>
<keyword evidence="3" id="KW-1185">Reference proteome</keyword>
<dbReference type="EMBL" id="WJIE01000002">
    <property type="protein sequence ID" value="MRG91618.1"/>
    <property type="molecule type" value="Genomic_DNA"/>
</dbReference>
<dbReference type="PROSITE" id="PS50172">
    <property type="entry name" value="BRCT"/>
    <property type="match status" value="1"/>
</dbReference>
<dbReference type="CDD" id="cd17748">
    <property type="entry name" value="BRCT_DNA_ligase_like"/>
    <property type="match status" value="1"/>
</dbReference>
<dbReference type="InterPro" id="IPR001646">
    <property type="entry name" value="5peptide_repeat"/>
</dbReference>
<evidence type="ECO:0000313" key="3">
    <source>
        <dbReference type="Proteomes" id="UP000440224"/>
    </source>
</evidence>
<dbReference type="Gene3D" id="2.130.10.10">
    <property type="entry name" value="YVTN repeat-like/Quinoprotein amine dehydrogenase"/>
    <property type="match status" value="1"/>
</dbReference>
<dbReference type="Gene3D" id="3.40.50.10190">
    <property type="entry name" value="BRCT domain"/>
    <property type="match status" value="1"/>
</dbReference>
<accession>A0A6N7PI17</accession>
<feature type="domain" description="BRCT" evidence="1">
    <location>
        <begin position="522"/>
        <end position="590"/>
    </location>
</feature>
<dbReference type="InterPro" id="IPR051082">
    <property type="entry name" value="Pentapeptide-BTB/POZ_domain"/>
</dbReference>
<proteinExistence type="predicted"/>
<reference evidence="2 3" key="1">
    <citation type="submission" date="2019-10" db="EMBL/GenBank/DDBJ databases">
        <title>A soil myxobacterium in the family Polyangiaceae.</title>
        <authorList>
            <person name="Li Y."/>
            <person name="Wang J."/>
        </authorList>
    </citation>
    <scope>NUCLEOTIDE SEQUENCE [LARGE SCALE GENOMIC DNA]</scope>
    <source>
        <strain evidence="2 3">DSM 14734</strain>
    </source>
</reference>
<dbReference type="PANTHER" id="PTHR14136:SF17">
    <property type="entry name" value="BTB_POZ DOMAIN-CONTAINING PROTEIN KCTD9"/>
    <property type="match status" value="1"/>
</dbReference>
<dbReference type="AlphaFoldDB" id="A0A6N7PI17"/>
<protein>
    <recommendedName>
        <fullName evidence="1">BRCT domain-containing protein</fullName>
    </recommendedName>
</protein>
<comment type="caution">
    <text evidence="2">The sequence shown here is derived from an EMBL/GenBank/DDBJ whole genome shotgun (WGS) entry which is preliminary data.</text>
</comment>
<dbReference type="Pfam" id="PF00533">
    <property type="entry name" value="BRCT"/>
    <property type="match status" value="1"/>
</dbReference>
<evidence type="ECO:0000313" key="2">
    <source>
        <dbReference type="EMBL" id="MRG91618.1"/>
    </source>
</evidence>
<dbReference type="Pfam" id="PF00805">
    <property type="entry name" value="Pentapeptide"/>
    <property type="match status" value="2"/>
</dbReference>
<dbReference type="InterPro" id="IPR036420">
    <property type="entry name" value="BRCT_dom_sf"/>
</dbReference>
<dbReference type="InterPro" id="IPR015943">
    <property type="entry name" value="WD40/YVTN_repeat-like_dom_sf"/>
</dbReference>